<keyword evidence="5" id="KW-0274">FAD</keyword>
<dbReference type="Gene3D" id="3.30.70.2740">
    <property type="match status" value="1"/>
</dbReference>
<dbReference type="PROSITE" id="PS51379">
    <property type="entry name" value="4FE4S_FER_2"/>
    <property type="match status" value="1"/>
</dbReference>
<evidence type="ECO:0000256" key="1">
    <source>
        <dbReference type="ARBA" id="ARBA00001974"/>
    </source>
</evidence>
<dbReference type="Gene3D" id="3.30.465.10">
    <property type="match status" value="1"/>
</dbReference>
<dbReference type="PANTHER" id="PTHR11748:SF111">
    <property type="entry name" value="D-LACTATE DEHYDROGENASE, MITOCHONDRIAL-RELATED"/>
    <property type="match status" value="1"/>
</dbReference>
<dbReference type="AlphaFoldDB" id="A0A6I4RUD6"/>
<evidence type="ECO:0000259" key="12">
    <source>
        <dbReference type="PROSITE" id="PS51387"/>
    </source>
</evidence>
<dbReference type="Pfam" id="PF02913">
    <property type="entry name" value="FAD-oxidase_C"/>
    <property type="match status" value="1"/>
</dbReference>
<evidence type="ECO:0000256" key="2">
    <source>
        <dbReference type="ARBA" id="ARBA00008000"/>
    </source>
</evidence>
<feature type="domain" description="4Fe-4S ferredoxin-type" evidence="11">
    <location>
        <begin position="528"/>
        <end position="559"/>
    </location>
</feature>
<dbReference type="Proteomes" id="UP000469081">
    <property type="component" value="Unassembled WGS sequence"/>
</dbReference>
<dbReference type="Pfam" id="PF13183">
    <property type="entry name" value="Fer4_8"/>
    <property type="match status" value="1"/>
</dbReference>
<dbReference type="InterPro" id="IPR016169">
    <property type="entry name" value="FAD-bd_PCMH_sub2"/>
</dbReference>
<proteinExistence type="inferred from homology"/>
<evidence type="ECO:0000256" key="4">
    <source>
        <dbReference type="ARBA" id="ARBA00022723"/>
    </source>
</evidence>
<comment type="caution">
    <text evidence="13">The sequence shown here is derived from an EMBL/GenBank/DDBJ whole genome shotgun (WGS) entry which is preliminary data.</text>
</comment>
<dbReference type="InterPro" id="IPR006094">
    <property type="entry name" value="Oxid_FAD_bind_N"/>
</dbReference>
<keyword evidence="9" id="KW-0411">Iron-sulfur</keyword>
<name>A0A6I4RUD6_FRATU</name>
<dbReference type="PANTHER" id="PTHR11748">
    <property type="entry name" value="D-LACTATE DEHYDROGENASE"/>
    <property type="match status" value="1"/>
</dbReference>
<organism evidence="13 14">
    <name type="scientific">Francisella tularensis</name>
    <dbReference type="NCBI Taxonomy" id="263"/>
    <lineage>
        <taxon>Bacteria</taxon>
        <taxon>Pseudomonadati</taxon>
        <taxon>Pseudomonadota</taxon>
        <taxon>Gammaproteobacteria</taxon>
        <taxon>Thiotrichales</taxon>
        <taxon>Francisellaceae</taxon>
        <taxon>Francisella</taxon>
    </lineage>
</organism>
<feature type="domain" description="FAD-binding PCMH-type" evidence="12">
    <location>
        <begin position="35"/>
        <end position="264"/>
    </location>
</feature>
<evidence type="ECO:0000256" key="5">
    <source>
        <dbReference type="ARBA" id="ARBA00022827"/>
    </source>
</evidence>
<reference evidence="13 14" key="1">
    <citation type="submission" date="2019-06" db="EMBL/GenBank/DDBJ databases">
        <title>Phylogeography and genetic diversity of Francisella tularensis subsp. holarctica in France (1947-2018).</title>
        <authorList>
            <person name="Kevin M."/>
            <person name="Madani N."/>
            <person name="Maurin M."/>
        </authorList>
    </citation>
    <scope>NUCLEOTIDE SEQUENCE [LARGE SCALE GENOMIC DNA]</scope>
    <source>
        <strain evidence="13 14">ATCC 15482</strain>
    </source>
</reference>
<dbReference type="GO" id="GO:1903457">
    <property type="term" value="P:lactate catabolic process"/>
    <property type="evidence" value="ECO:0007669"/>
    <property type="project" value="TreeGrafter"/>
</dbReference>
<gene>
    <name evidence="13" type="ORF">FNC33_02180</name>
</gene>
<dbReference type="SUPFAM" id="SSF56176">
    <property type="entry name" value="FAD-binding/transporter-associated domain-like"/>
    <property type="match status" value="1"/>
</dbReference>
<dbReference type="InterPro" id="IPR017900">
    <property type="entry name" value="4Fe4S_Fe_S_CS"/>
</dbReference>
<dbReference type="InterPro" id="IPR036318">
    <property type="entry name" value="FAD-bd_PCMH-like_sf"/>
</dbReference>
<dbReference type="RefSeq" id="WP_003039809.1">
    <property type="nucleotide sequence ID" value="NZ_VJEZ01000002.1"/>
</dbReference>
<keyword evidence="3" id="KW-0285">Flavoprotein</keyword>
<dbReference type="InterPro" id="IPR004113">
    <property type="entry name" value="FAD-bd_oxidored_4_C"/>
</dbReference>
<evidence type="ECO:0000256" key="9">
    <source>
        <dbReference type="ARBA" id="ARBA00023014"/>
    </source>
</evidence>
<dbReference type="SUPFAM" id="SSF46548">
    <property type="entry name" value="alpha-helical ferredoxin"/>
    <property type="match status" value="1"/>
</dbReference>
<keyword evidence="8" id="KW-0408">Iron</keyword>
<dbReference type="Gene3D" id="3.30.43.10">
    <property type="entry name" value="Uridine Diphospho-n-acetylenolpyruvylglucosamine Reductase, domain 2"/>
    <property type="match status" value="1"/>
</dbReference>
<keyword evidence="6" id="KW-0809">Transit peptide</keyword>
<evidence type="ECO:0000256" key="3">
    <source>
        <dbReference type="ARBA" id="ARBA00022630"/>
    </source>
</evidence>
<dbReference type="InterPro" id="IPR016167">
    <property type="entry name" value="FAD-bd_PCMH_sub1"/>
</dbReference>
<protein>
    <recommendedName>
        <fullName evidence="10">D-lactate dehydrogenase (cytochrome)</fullName>
        <ecNumber evidence="10">1.1.2.4</ecNumber>
    </recommendedName>
</protein>
<evidence type="ECO:0000259" key="11">
    <source>
        <dbReference type="PROSITE" id="PS51379"/>
    </source>
</evidence>
<comment type="similarity">
    <text evidence="2">Belongs to the FAD-binding oxidoreductase/transferase type 4 family.</text>
</comment>
<evidence type="ECO:0000256" key="6">
    <source>
        <dbReference type="ARBA" id="ARBA00022946"/>
    </source>
</evidence>
<dbReference type="EC" id="1.1.2.4" evidence="10"/>
<dbReference type="GO" id="GO:0046872">
    <property type="term" value="F:metal ion binding"/>
    <property type="evidence" value="ECO:0007669"/>
    <property type="project" value="UniProtKB-KW"/>
</dbReference>
<dbReference type="GO" id="GO:0004458">
    <property type="term" value="F:D-lactate dehydrogenase (cytochrome) activity"/>
    <property type="evidence" value="ECO:0007669"/>
    <property type="project" value="UniProtKB-EC"/>
</dbReference>
<dbReference type="PROSITE" id="PS51387">
    <property type="entry name" value="FAD_PCMH"/>
    <property type="match status" value="1"/>
</dbReference>
<evidence type="ECO:0000256" key="10">
    <source>
        <dbReference type="ARBA" id="ARBA00038897"/>
    </source>
</evidence>
<accession>A0A6I4RUD6</accession>
<dbReference type="SUPFAM" id="SSF55103">
    <property type="entry name" value="FAD-linked oxidases, C-terminal domain"/>
    <property type="match status" value="1"/>
</dbReference>
<keyword evidence="7" id="KW-0560">Oxidoreductase</keyword>
<dbReference type="InterPro" id="IPR016164">
    <property type="entry name" value="FAD-linked_Oxase-like_C"/>
</dbReference>
<evidence type="ECO:0000313" key="13">
    <source>
        <dbReference type="EMBL" id="MWZ39362.1"/>
    </source>
</evidence>
<dbReference type="Pfam" id="PF02754">
    <property type="entry name" value="CCG"/>
    <property type="match status" value="1"/>
</dbReference>
<dbReference type="GO" id="GO:0051536">
    <property type="term" value="F:iron-sulfur cluster binding"/>
    <property type="evidence" value="ECO:0007669"/>
    <property type="project" value="UniProtKB-KW"/>
</dbReference>
<dbReference type="InterPro" id="IPR004017">
    <property type="entry name" value="Cys_rich_dom"/>
</dbReference>
<dbReference type="Gene3D" id="1.10.1060.10">
    <property type="entry name" value="Alpha-helical ferredoxin"/>
    <property type="match status" value="1"/>
</dbReference>
<dbReference type="InterPro" id="IPR009051">
    <property type="entry name" value="Helical_ferredxn"/>
</dbReference>
<dbReference type="GO" id="GO:0071949">
    <property type="term" value="F:FAD binding"/>
    <property type="evidence" value="ECO:0007669"/>
    <property type="project" value="InterPro"/>
</dbReference>
<sequence length="906" mass="102134">MLDQFKAKITNFLAKSQIIENELLRYAYSTDASLYRMVPELVLIVKNEDEVIEVIKLANQYDVKLTFRTAGTSLSGQAVTDQVLVVLAADAWLNYQIIDNGNKIKLEPSIIGAQANNYLKIYKRKIGPDPGSINSAKIGGIIANNSSGMCCGTAKNSYATLDSMRVIFADGSILDTSDDNSVVDFRKNNKDFINAILNIRQQIIENQELVDFIKKKFSIKNTSGYSLNAFLDFTDPIKIIERLIIGSEGTLGFVSNVTLNTVPDYKYKALNLIYGQLDDLVKLTTKLQEFEPLSVELLDYLSLKSVSGVADLQPFLIKLEDTNIAAIMVEFAEDSYQKLETHLKAVNQCIDAASILYQVGFKSDEQQMQTLWKARNGVLPTIAAQRPNGSSVLIEDIAVNILDLPNLISDVKELFVKYNYTNAAVFGHVLAGNIHFVLTPNFNDKNQLVEYDQFMHELTTLVAKKYNGSLKAEHGSGRNISPFAIVEWGEKCWDIMWQIKNLFDKQNILNPDVKLTRDTSLHTKNLKELNSVDDQIDKCMECGYCEPVCPSRNLSLTPRQRNTVARKIETLEGEQKQQWLKDYDYYGIQTCATTSLCKTRCPVDIDTGAFILSKKTHQDKRVNHTKAINIAKQKVRLGNLTANIIGKRNLHNITQTLHSKFKSIPVYLETMPKVQNSSFDSSNFTAKQKVLLMPACPNRIFAGNRKYPKYPSQLIIEKLGFEVNYPANLNSQCCGQIYHSQSNYIQQQNSQLQLQQSIDYHSYSYIVTDNSSCANFAKDQNLSMTNINNLIIDNLDNLKLTKKFSKIALHIDCSTRKQNIDNKYIQALYRCCDEVVIPEQIYCCGFAGDKGFTTPELNASSLASLKPQIKDCQIGVSFNRSCQIGLSYYGQLEYISFTELLLECLE</sequence>
<dbReference type="Pfam" id="PF01565">
    <property type="entry name" value="FAD_binding_4"/>
    <property type="match status" value="1"/>
</dbReference>
<dbReference type="PROSITE" id="PS00198">
    <property type="entry name" value="4FE4S_FER_1"/>
    <property type="match status" value="1"/>
</dbReference>
<evidence type="ECO:0000256" key="7">
    <source>
        <dbReference type="ARBA" id="ARBA00023002"/>
    </source>
</evidence>
<evidence type="ECO:0000256" key="8">
    <source>
        <dbReference type="ARBA" id="ARBA00023004"/>
    </source>
</evidence>
<dbReference type="GO" id="GO:0008720">
    <property type="term" value="F:D-lactate dehydrogenase (NAD+) activity"/>
    <property type="evidence" value="ECO:0007669"/>
    <property type="project" value="TreeGrafter"/>
</dbReference>
<dbReference type="InterPro" id="IPR017896">
    <property type="entry name" value="4Fe4S_Fe-S-bd"/>
</dbReference>
<comment type="cofactor">
    <cofactor evidence="1">
        <name>FAD</name>
        <dbReference type="ChEBI" id="CHEBI:57692"/>
    </cofactor>
</comment>
<keyword evidence="4" id="KW-0479">Metal-binding</keyword>
<evidence type="ECO:0000313" key="14">
    <source>
        <dbReference type="Proteomes" id="UP000469081"/>
    </source>
</evidence>
<dbReference type="InterPro" id="IPR016166">
    <property type="entry name" value="FAD-bd_PCMH"/>
</dbReference>
<dbReference type="EMBL" id="VJEZ01000002">
    <property type="protein sequence ID" value="MWZ39362.1"/>
    <property type="molecule type" value="Genomic_DNA"/>
</dbReference>